<organism evidence="2 3">
    <name type="scientific">Blautia argi</name>
    <dbReference type="NCBI Taxonomy" id="1912897"/>
    <lineage>
        <taxon>Bacteria</taxon>
        <taxon>Bacillati</taxon>
        <taxon>Bacillota</taxon>
        <taxon>Clostridia</taxon>
        <taxon>Lachnospirales</taxon>
        <taxon>Lachnospiraceae</taxon>
        <taxon>Blautia</taxon>
    </lineage>
</organism>
<keyword evidence="1" id="KW-0812">Transmembrane</keyword>
<name>A0A2Z4UB32_9FIRM</name>
<accession>A0A2Z4UB32</accession>
<protein>
    <submittedName>
        <fullName evidence="2">Uncharacterized protein</fullName>
    </submittedName>
</protein>
<evidence type="ECO:0000313" key="3">
    <source>
        <dbReference type="Proteomes" id="UP000250003"/>
    </source>
</evidence>
<keyword evidence="1" id="KW-0472">Membrane</keyword>
<keyword evidence="1" id="KW-1133">Transmembrane helix</keyword>
<proteinExistence type="predicted"/>
<dbReference type="Proteomes" id="UP000250003">
    <property type="component" value="Chromosome"/>
</dbReference>
<keyword evidence="3" id="KW-1185">Reference proteome</keyword>
<feature type="transmembrane region" description="Helical" evidence="1">
    <location>
        <begin position="20"/>
        <end position="38"/>
    </location>
</feature>
<sequence length="88" mass="10009">MNQGGTADSVVLYIFVRDSSLTDCCILSGIFLFFRFLVQDKNQVKFSLLRGGEYHVINQTMASNDCTEIVKQLKTHNQHLFGGNDYEK</sequence>
<evidence type="ECO:0000313" key="2">
    <source>
        <dbReference type="EMBL" id="AWY98241.1"/>
    </source>
</evidence>
<reference evidence="3" key="1">
    <citation type="submission" date="2018-06" db="EMBL/GenBank/DDBJ databases">
        <title>Description of Blautia argi sp. nov., a new anaerobic isolated from dog feces.</title>
        <authorList>
            <person name="Chang Y.-H."/>
            <person name="Paek J."/>
            <person name="Shin Y."/>
        </authorList>
    </citation>
    <scope>NUCLEOTIDE SEQUENCE [LARGE SCALE GENOMIC DNA]</scope>
    <source>
        <strain evidence="3">KCTC 15426</strain>
    </source>
</reference>
<dbReference type="KEGG" id="blau:DQQ01_08875"/>
<evidence type="ECO:0000256" key="1">
    <source>
        <dbReference type="SAM" id="Phobius"/>
    </source>
</evidence>
<dbReference type="RefSeq" id="WP_111919730.1">
    <property type="nucleotide sequence ID" value="NZ_CAUWHR010000022.1"/>
</dbReference>
<gene>
    <name evidence="2" type="ORF">DQQ01_08875</name>
</gene>
<dbReference type="AlphaFoldDB" id="A0A2Z4UB32"/>
<dbReference type="EMBL" id="CP030280">
    <property type="protein sequence ID" value="AWY98241.1"/>
    <property type="molecule type" value="Genomic_DNA"/>
</dbReference>